<organism evidence="1 2">
    <name type="scientific">Paraphaeosphaeria minitans</name>
    <dbReference type="NCBI Taxonomy" id="565426"/>
    <lineage>
        <taxon>Eukaryota</taxon>
        <taxon>Fungi</taxon>
        <taxon>Dikarya</taxon>
        <taxon>Ascomycota</taxon>
        <taxon>Pezizomycotina</taxon>
        <taxon>Dothideomycetes</taxon>
        <taxon>Pleosporomycetidae</taxon>
        <taxon>Pleosporales</taxon>
        <taxon>Massarineae</taxon>
        <taxon>Didymosphaeriaceae</taxon>
        <taxon>Paraphaeosphaeria</taxon>
    </lineage>
</organism>
<dbReference type="OrthoDB" id="3957746at2759"/>
<accession>A0A9P6G4A4</accession>
<comment type="caution">
    <text evidence="1">The sequence shown here is derived from an EMBL/GenBank/DDBJ whole genome shotgun (WGS) entry which is preliminary data.</text>
</comment>
<evidence type="ECO:0000313" key="1">
    <source>
        <dbReference type="EMBL" id="KAF9728669.1"/>
    </source>
</evidence>
<sequence>MSTQTVLPTQRASLELLELLELQDPRSGPCTLYSVAVTLVMYAVIGIPTRPCRRDLVPPQPPNPVYLDRGISTRTRNNVKRFLDDGWHLTAIAARERCSLHAVTNVCENLDKFVNVRVLCSANLGNLRVSLMKMDKRCLMSSFSLAGLSRYLKKRDWGQRKLRPFSVNRNEDLRQGYRVRMAQYVQEDLCFIDEAIFNEKSGWRHKAYAPVADCRYSQDIRCGDTWAIPPAYTAQHGYLPCTGIKEGY</sequence>
<protein>
    <submittedName>
        <fullName evidence="1">Uncharacterized protein</fullName>
    </submittedName>
</protein>
<dbReference type="EMBL" id="WJXW01000019">
    <property type="protein sequence ID" value="KAF9728669.1"/>
    <property type="molecule type" value="Genomic_DNA"/>
</dbReference>
<proteinExistence type="predicted"/>
<reference evidence="1" key="1">
    <citation type="journal article" date="2020" name="Mol. Plant Microbe Interact.">
        <title>Genome Sequence of the Biocontrol Agent Coniothyrium minitans strain Conio (IMI 134523).</title>
        <authorList>
            <person name="Patel D."/>
            <person name="Shittu T.A."/>
            <person name="Baroncelli R."/>
            <person name="Muthumeenakshi S."/>
            <person name="Osborne T.H."/>
            <person name="Janganan T.K."/>
            <person name="Sreenivasaprasad S."/>
        </authorList>
    </citation>
    <scope>NUCLEOTIDE SEQUENCE</scope>
    <source>
        <strain evidence="1">Conio</strain>
    </source>
</reference>
<evidence type="ECO:0000313" key="2">
    <source>
        <dbReference type="Proteomes" id="UP000756921"/>
    </source>
</evidence>
<dbReference type="AlphaFoldDB" id="A0A9P6G4A4"/>
<gene>
    <name evidence="1" type="ORF">PMIN01_13497</name>
</gene>
<keyword evidence="2" id="KW-1185">Reference proteome</keyword>
<name>A0A9P6G4A4_9PLEO</name>
<dbReference type="Proteomes" id="UP000756921">
    <property type="component" value="Unassembled WGS sequence"/>
</dbReference>